<sequence length="152" mass="18263">MHDKNPLVVRPVERGDFEQWLPYWKGYQEFYKISLPEEVTRATWDRFFDDREPMYSAVAVDGGRILGFVNYLFHRSTWAQNEFCYLEDLFVAPETRGRQVGKKLIEFVQRRARAKDCGRLYWHTQETNLRAQRLYDWIGEKPGVIEYRMSLA</sequence>
<dbReference type="PANTHER" id="PTHR10545">
    <property type="entry name" value="DIAMINE N-ACETYLTRANSFERASE"/>
    <property type="match status" value="1"/>
</dbReference>
<evidence type="ECO:0000313" key="4">
    <source>
        <dbReference type="EMBL" id="AKU97892.1"/>
    </source>
</evidence>
<accession>A0A0K1PWJ8</accession>
<dbReference type="RefSeq" id="WP_146648961.1">
    <property type="nucleotide sequence ID" value="NZ_CP012333.1"/>
</dbReference>
<dbReference type="PROSITE" id="PS51186">
    <property type="entry name" value="GNAT"/>
    <property type="match status" value="1"/>
</dbReference>
<dbReference type="Proteomes" id="UP000064967">
    <property type="component" value="Chromosome"/>
</dbReference>
<dbReference type="InterPro" id="IPR000182">
    <property type="entry name" value="GNAT_dom"/>
</dbReference>
<protein>
    <submittedName>
        <fullName evidence="4">Histone acetyltransferase HPA2</fullName>
    </submittedName>
</protein>
<dbReference type="InterPro" id="IPR051016">
    <property type="entry name" value="Diverse_Substrate_AcTransf"/>
</dbReference>
<keyword evidence="5" id="KW-1185">Reference proteome</keyword>
<gene>
    <name evidence="4" type="ORF">AKJ09_04556</name>
</gene>
<dbReference type="PATRIC" id="fig|1391654.3.peg.4620"/>
<evidence type="ECO:0000313" key="5">
    <source>
        <dbReference type="Proteomes" id="UP000064967"/>
    </source>
</evidence>
<dbReference type="SUPFAM" id="SSF55729">
    <property type="entry name" value="Acyl-CoA N-acyltransferases (Nat)"/>
    <property type="match status" value="1"/>
</dbReference>
<keyword evidence="2" id="KW-0012">Acyltransferase</keyword>
<evidence type="ECO:0000259" key="3">
    <source>
        <dbReference type="PROSITE" id="PS51186"/>
    </source>
</evidence>
<dbReference type="AlphaFoldDB" id="A0A0K1PWJ8"/>
<proteinExistence type="predicted"/>
<dbReference type="Pfam" id="PF00583">
    <property type="entry name" value="Acetyltransf_1"/>
    <property type="match status" value="1"/>
</dbReference>
<name>A0A0K1PWJ8_9BACT</name>
<organism evidence="4 5">
    <name type="scientific">Labilithrix luteola</name>
    <dbReference type="NCBI Taxonomy" id="1391654"/>
    <lineage>
        <taxon>Bacteria</taxon>
        <taxon>Pseudomonadati</taxon>
        <taxon>Myxococcota</taxon>
        <taxon>Polyangia</taxon>
        <taxon>Polyangiales</taxon>
        <taxon>Labilitrichaceae</taxon>
        <taxon>Labilithrix</taxon>
    </lineage>
</organism>
<dbReference type="InterPro" id="IPR016181">
    <property type="entry name" value="Acyl_CoA_acyltransferase"/>
</dbReference>
<dbReference type="OrthoDB" id="9805924at2"/>
<dbReference type="EMBL" id="CP012333">
    <property type="protein sequence ID" value="AKU97892.1"/>
    <property type="molecule type" value="Genomic_DNA"/>
</dbReference>
<dbReference type="PANTHER" id="PTHR10545:SF42">
    <property type="entry name" value="ACETYLTRANSFERASE"/>
    <property type="match status" value="1"/>
</dbReference>
<evidence type="ECO:0000256" key="2">
    <source>
        <dbReference type="ARBA" id="ARBA00023315"/>
    </source>
</evidence>
<keyword evidence="1 4" id="KW-0808">Transferase</keyword>
<reference evidence="4 5" key="1">
    <citation type="submission" date="2015-08" db="EMBL/GenBank/DDBJ databases">
        <authorList>
            <person name="Babu N.S."/>
            <person name="Beckwith C.J."/>
            <person name="Beseler K.G."/>
            <person name="Brison A."/>
            <person name="Carone J.V."/>
            <person name="Caskin T.P."/>
            <person name="Diamond M."/>
            <person name="Durham M.E."/>
            <person name="Foxe J.M."/>
            <person name="Go M."/>
            <person name="Henderson B.A."/>
            <person name="Jones I.B."/>
            <person name="McGettigan J.A."/>
            <person name="Micheletti S.J."/>
            <person name="Nasrallah M.E."/>
            <person name="Ortiz D."/>
            <person name="Piller C.R."/>
            <person name="Privatt S.R."/>
            <person name="Schneider S.L."/>
            <person name="Sharp S."/>
            <person name="Smith T.C."/>
            <person name="Stanton J.D."/>
            <person name="Ullery H.E."/>
            <person name="Wilson R.J."/>
            <person name="Serrano M.G."/>
            <person name="Buck G."/>
            <person name="Lee V."/>
            <person name="Wang Y."/>
            <person name="Carvalho R."/>
            <person name="Voegtly L."/>
            <person name="Shi R."/>
            <person name="Duckworth R."/>
            <person name="Johnson A."/>
            <person name="Loviza R."/>
            <person name="Walstead R."/>
            <person name="Shah Z."/>
            <person name="Kiflezghi M."/>
            <person name="Wade K."/>
            <person name="Ball S.L."/>
            <person name="Bradley K.W."/>
            <person name="Asai D.J."/>
            <person name="Bowman C.A."/>
            <person name="Russell D.A."/>
            <person name="Pope W.H."/>
            <person name="Jacobs-Sera D."/>
            <person name="Hendrix R.W."/>
            <person name="Hatfull G.F."/>
        </authorList>
    </citation>
    <scope>NUCLEOTIDE SEQUENCE [LARGE SCALE GENOMIC DNA]</scope>
    <source>
        <strain evidence="4 5">DSM 27648</strain>
    </source>
</reference>
<dbReference type="GO" id="GO:0008080">
    <property type="term" value="F:N-acetyltransferase activity"/>
    <property type="evidence" value="ECO:0007669"/>
    <property type="project" value="TreeGrafter"/>
</dbReference>
<dbReference type="CDD" id="cd04301">
    <property type="entry name" value="NAT_SF"/>
    <property type="match status" value="1"/>
</dbReference>
<dbReference type="Gene3D" id="3.40.630.30">
    <property type="match status" value="1"/>
</dbReference>
<evidence type="ECO:0000256" key="1">
    <source>
        <dbReference type="ARBA" id="ARBA00022679"/>
    </source>
</evidence>
<feature type="domain" description="N-acetyltransferase" evidence="3">
    <location>
        <begin position="7"/>
        <end position="152"/>
    </location>
</feature>
<dbReference type="KEGG" id="llu:AKJ09_04556"/>